<organism evidence="2 3">
    <name type="scientific">Candidatus Rhodobacter oscarellae</name>
    <dbReference type="NCBI Taxonomy" id="1675527"/>
    <lineage>
        <taxon>Bacteria</taxon>
        <taxon>Pseudomonadati</taxon>
        <taxon>Pseudomonadota</taxon>
        <taxon>Alphaproteobacteria</taxon>
        <taxon>Rhodobacterales</taxon>
        <taxon>Rhodobacter group</taxon>
        <taxon>Rhodobacter</taxon>
    </lineage>
</organism>
<feature type="region of interest" description="Disordered" evidence="1">
    <location>
        <begin position="1"/>
        <end position="49"/>
    </location>
</feature>
<evidence type="ECO:0000313" key="3">
    <source>
        <dbReference type="Proteomes" id="UP000037178"/>
    </source>
</evidence>
<proteinExistence type="predicted"/>
<name>A0A0J9EDA2_9RHOB</name>
<protein>
    <submittedName>
        <fullName evidence="2">Uncharacterized protein</fullName>
    </submittedName>
</protein>
<evidence type="ECO:0000256" key="1">
    <source>
        <dbReference type="SAM" id="MobiDB-lite"/>
    </source>
</evidence>
<comment type="caution">
    <text evidence="2">The sequence shown here is derived from an EMBL/GenBank/DDBJ whole genome shotgun (WGS) entry which is preliminary data.</text>
</comment>
<dbReference type="STRING" id="1675527.AIOL_004687"/>
<dbReference type="Proteomes" id="UP000037178">
    <property type="component" value="Unassembled WGS sequence"/>
</dbReference>
<keyword evidence="3" id="KW-1185">Reference proteome</keyword>
<reference evidence="2 3" key="1">
    <citation type="submission" date="2015-06" db="EMBL/GenBank/DDBJ databases">
        <title>Draft genome sequence of an Alphaproteobacteria species associated to the Mediterranean sponge Oscarella lobularis.</title>
        <authorList>
            <person name="Jourda C."/>
            <person name="Santini S."/>
            <person name="Claverie J.-M."/>
        </authorList>
    </citation>
    <scope>NUCLEOTIDE SEQUENCE [LARGE SCALE GENOMIC DNA]</scope>
    <source>
        <strain evidence="2">IGS</strain>
    </source>
</reference>
<accession>A0A0J9EDA2</accession>
<sequence length="84" mass="10074">MPLDFAQAPHLREDVRRGRRRHHPVSQHGEHHKQHGKDAQPDRPAQQEPDWPDAWLWLRFCFLRHGQRQNTRRRLASSHHGAPF</sequence>
<gene>
    <name evidence="2" type="ORF">AIOL_004687</name>
</gene>
<evidence type="ECO:0000313" key="2">
    <source>
        <dbReference type="EMBL" id="KMW59704.1"/>
    </source>
</evidence>
<dbReference type="AlphaFoldDB" id="A0A0J9EDA2"/>
<dbReference type="EMBL" id="LFTY01000002">
    <property type="protein sequence ID" value="KMW59704.1"/>
    <property type="molecule type" value="Genomic_DNA"/>
</dbReference>
<feature type="compositionally biased region" description="Basic residues" evidence="1">
    <location>
        <begin position="17"/>
        <end position="35"/>
    </location>
</feature>